<feature type="transmembrane region" description="Helical" evidence="11">
    <location>
        <begin position="61"/>
        <end position="81"/>
    </location>
</feature>
<evidence type="ECO:0000256" key="4">
    <source>
        <dbReference type="ARBA" id="ARBA00022692"/>
    </source>
</evidence>
<evidence type="ECO:0000256" key="6">
    <source>
        <dbReference type="ARBA" id="ARBA00022989"/>
    </source>
</evidence>
<keyword evidence="8 10" id="KW-0472">Membrane</keyword>
<evidence type="ECO:0000256" key="7">
    <source>
        <dbReference type="ARBA" id="ARBA00023122"/>
    </source>
</evidence>
<dbReference type="SMART" id="SM01091">
    <property type="entry name" value="CorC_HlyC"/>
    <property type="match status" value="1"/>
</dbReference>
<comment type="subcellular location">
    <subcellularLocation>
        <location evidence="1">Cell membrane</location>
        <topology evidence="1">Multi-pass membrane protein</topology>
    </subcellularLocation>
</comment>
<dbReference type="Pfam" id="PF03471">
    <property type="entry name" value="CorC_HlyC"/>
    <property type="match status" value="1"/>
</dbReference>
<dbReference type="Pfam" id="PF01595">
    <property type="entry name" value="CNNM"/>
    <property type="match status" value="1"/>
</dbReference>
<dbReference type="GO" id="GO:0005886">
    <property type="term" value="C:plasma membrane"/>
    <property type="evidence" value="ECO:0007669"/>
    <property type="project" value="UniProtKB-SubCell"/>
</dbReference>
<dbReference type="PANTHER" id="PTHR43099:SF5">
    <property type="entry name" value="HLYC_CORC FAMILY TRANSPORTER"/>
    <property type="match status" value="1"/>
</dbReference>
<keyword evidence="7 9" id="KW-0129">CBS domain</keyword>
<feature type="transmembrane region" description="Helical" evidence="11">
    <location>
        <begin position="6"/>
        <end position="29"/>
    </location>
</feature>
<evidence type="ECO:0000256" key="10">
    <source>
        <dbReference type="PROSITE-ProRule" id="PRU01193"/>
    </source>
</evidence>
<feature type="domain" description="CBS" evidence="12">
    <location>
        <begin position="221"/>
        <end position="280"/>
    </location>
</feature>
<dbReference type="SUPFAM" id="SSF54631">
    <property type="entry name" value="CBS-domain pair"/>
    <property type="match status" value="1"/>
</dbReference>
<dbReference type="InterPro" id="IPR005170">
    <property type="entry name" value="Transptr-assoc_dom"/>
</dbReference>
<dbReference type="InterPro" id="IPR044751">
    <property type="entry name" value="Ion_transp-like_CBS"/>
</dbReference>
<dbReference type="Gene3D" id="3.30.465.10">
    <property type="match status" value="1"/>
</dbReference>
<dbReference type="EMBL" id="UGGP01000001">
    <property type="protein sequence ID" value="STO07190.1"/>
    <property type="molecule type" value="Genomic_DNA"/>
</dbReference>
<evidence type="ECO:0000259" key="12">
    <source>
        <dbReference type="PROSITE" id="PS51371"/>
    </source>
</evidence>
<dbReference type="Gene3D" id="3.10.580.10">
    <property type="entry name" value="CBS-domain"/>
    <property type="match status" value="1"/>
</dbReference>
<dbReference type="InterPro" id="IPR051676">
    <property type="entry name" value="UPF0053_domain"/>
</dbReference>
<feature type="domain" description="CBS" evidence="12">
    <location>
        <begin position="285"/>
        <end position="341"/>
    </location>
</feature>
<dbReference type="InterPro" id="IPR002550">
    <property type="entry name" value="CNNM"/>
</dbReference>
<proteinExistence type="inferred from homology"/>
<evidence type="ECO:0000256" key="3">
    <source>
        <dbReference type="ARBA" id="ARBA00022475"/>
    </source>
</evidence>
<sequence>MDSSWLLDLSIILFLILLNGVFAMSEIALISSKPSRLEAAAARGSRSAAIALRHAKDPTDLLSTVQVGITLIGIINGAFGGARFSDPLAQQLIALGLGREIAATLGYIIVVTIITYLSLIIGELVPKRIALVTPERVTMTIIPALDFFSKMMKPFVFVLSKSTLVVYKLLGLKSEQSTGEAELEIKQLLSEGMAQGDFAHDEVKQVERLFAFHDRYVYQLMQPRTTVEWIDLDDSIEEIQETIYKSQHNKLPVGRGSLDQFIGFVEIRELLSLPSIKHETQILKRVRQPLVVPRQQAGSLVLQSMQQSGVEMAFVLDEYGGFLGVVTLFDILEEIIGEVVVEQEEPSVVQREDGSYLADGMLNIDEAKQLFGLPRELEGEERAAFHTLAGFVITGLGTFPKKGDVMEAHGLRFEIVDMDGRRIDQVLVQLLDLEPSIETQ</sequence>
<feature type="domain" description="CNNM transmembrane" evidence="13">
    <location>
        <begin position="1"/>
        <end position="202"/>
    </location>
</feature>
<keyword evidence="3" id="KW-1003">Cell membrane</keyword>
<reference evidence="14 15" key="1">
    <citation type="submission" date="2018-06" db="EMBL/GenBank/DDBJ databases">
        <authorList>
            <consortium name="Pathogen Informatics"/>
            <person name="Doyle S."/>
        </authorList>
    </citation>
    <scope>NUCLEOTIDE SEQUENCE [LARGE SCALE GENOMIC DNA]</scope>
    <source>
        <strain evidence="14 15">NCTC13163</strain>
    </source>
</reference>
<accession>A0A377FQR9</accession>
<evidence type="ECO:0000256" key="9">
    <source>
        <dbReference type="PROSITE-ProRule" id="PRU00703"/>
    </source>
</evidence>
<keyword evidence="6 10" id="KW-1133">Transmembrane helix</keyword>
<dbReference type="CDD" id="cd04590">
    <property type="entry name" value="CBS_pair_CorC_HlyC_assoc"/>
    <property type="match status" value="1"/>
</dbReference>
<dbReference type="InterPro" id="IPR046342">
    <property type="entry name" value="CBS_dom_sf"/>
</dbReference>
<dbReference type="InterPro" id="IPR036318">
    <property type="entry name" value="FAD-bd_PCMH-like_sf"/>
</dbReference>
<dbReference type="STRING" id="1397694.GCA_000702585_01051"/>
<dbReference type="PANTHER" id="PTHR43099">
    <property type="entry name" value="UPF0053 PROTEIN YRKA"/>
    <property type="match status" value="1"/>
</dbReference>
<dbReference type="InterPro" id="IPR016169">
    <property type="entry name" value="FAD-bd_PCMH_sub2"/>
</dbReference>
<feature type="transmembrane region" description="Helical" evidence="11">
    <location>
        <begin position="101"/>
        <end position="121"/>
    </location>
</feature>
<dbReference type="Proteomes" id="UP000254060">
    <property type="component" value="Unassembled WGS sequence"/>
</dbReference>
<dbReference type="Pfam" id="PF00571">
    <property type="entry name" value="CBS"/>
    <property type="match status" value="1"/>
</dbReference>
<keyword evidence="5" id="KW-0677">Repeat</keyword>
<dbReference type="OrthoDB" id="9798188at2"/>
<evidence type="ECO:0000256" key="5">
    <source>
        <dbReference type="ARBA" id="ARBA00022737"/>
    </source>
</evidence>
<organism evidence="14 15">
    <name type="scientific">Exiguobacterium aurantiacum</name>
    <dbReference type="NCBI Taxonomy" id="33987"/>
    <lineage>
        <taxon>Bacteria</taxon>
        <taxon>Bacillati</taxon>
        <taxon>Bacillota</taxon>
        <taxon>Bacilli</taxon>
        <taxon>Bacillales</taxon>
        <taxon>Bacillales Family XII. Incertae Sedis</taxon>
        <taxon>Exiguobacterium</taxon>
    </lineage>
</organism>
<evidence type="ECO:0000256" key="11">
    <source>
        <dbReference type="SAM" id="Phobius"/>
    </source>
</evidence>
<gene>
    <name evidence="14" type="primary">ytfL_1</name>
    <name evidence="14" type="ORF">NCTC13163_00535</name>
</gene>
<dbReference type="GO" id="GO:0050660">
    <property type="term" value="F:flavin adenine dinucleotide binding"/>
    <property type="evidence" value="ECO:0007669"/>
    <property type="project" value="InterPro"/>
</dbReference>
<dbReference type="SUPFAM" id="SSF56176">
    <property type="entry name" value="FAD-binding/transporter-associated domain-like"/>
    <property type="match status" value="1"/>
</dbReference>
<protein>
    <submittedName>
        <fullName evidence="14">Mg2+ and Co2+ transporter CorB</fullName>
    </submittedName>
</protein>
<evidence type="ECO:0000256" key="8">
    <source>
        <dbReference type="ARBA" id="ARBA00023136"/>
    </source>
</evidence>
<evidence type="ECO:0000256" key="1">
    <source>
        <dbReference type="ARBA" id="ARBA00004651"/>
    </source>
</evidence>
<dbReference type="InterPro" id="IPR000644">
    <property type="entry name" value="CBS_dom"/>
</dbReference>
<dbReference type="RefSeq" id="WP_029334307.1">
    <property type="nucleotide sequence ID" value="NZ_UGGP01000001.1"/>
</dbReference>
<evidence type="ECO:0000256" key="2">
    <source>
        <dbReference type="ARBA" id="ARBA00006337"/>
    </source>
</evidence>
<evidence type="ECO:0000313" key="15">
    <source>
        <dbReference type="Proteomes" id="UP000254060"/>
    </source>
</evidence>
<keyword evidence="4 10" id="KW-0812">Transmembrane</keyword>
<comment type="similarity">
    <text evidence="2">Belongs to the UPF0053 family.</text>
</comment>
<dbReference type="PROSITE" id="PS51846">
    <property type="entry name" value="CNNM"/>
    <property type="match status" value="1"/>
</dbReference>
<name>A0A377FQR9_9BACL</name>
<dbReference type="AlphaFoldDB" id="A0A377FQR9"/>
<evidence type="ECO:0000259" key="13">
    <source>
        <dbReference type="PROSITE" id="PS51846"/>
    </source>
</evidence>
<dbReference type="PROSITE" id="PS51371">
    <property type="entry name" value="CBS"/>
    <property type="match status" value="2"/>
</dbReference>
<evidence type="ECO:0000313" key="14">
    <source>
        <dbReference type="EMBL" id="STO07190.1"/>
    </source>
</evidence>